<protein>
    <submittedName>
        <fullName evidence="2">Uncharacterized protein</fullName>
    </submittedName>
</protein>
<feature type="region of interest" description="Disordered" evidence="1">
    <location>
        <begin position="273"/>
        <end position="456"/>
    </location>
</feature>
<evidence type="ECO:0000256" key="1">
    <source>
        <dbReference type="SAM" id="MobiDB-lite"/>
    </source>
</evidence>
<dbReference type="Proteomes" id="UP000002668">
    <property type="component" value="Genome"/>
</dbReference>
<dbReference type="GeneID" id="13292105"/>
<dbReference type="OrthoDB" id="5421971at2759"/>
<dbReference type="OMA" id="CLASMTH"/>
<keyword evidence="3" id="KW-1185">Reference proteome</keyword>
<evidence type="ECO:0000313" key="3">
    <source>
        <dbReference type="Proteomes" id="UP000002668"/>
    </source>
</evidence>
<dbReference type="InParanoid" id="E4ZG51"/>
<dbReference type="VEuPathDB" id="FungiDB:LEMA_P063970.1"/>
<proteinExistence type="predicted"/>
<feature type="compositionally biased region" description="Polar residues" evidence="1">
    <location>
        <begin position="323"/>
        <end position="332"/>
    </location>
</feature>
<sequence length="546" mass="61337">MTRAHPNTFPHDCTYQGPGPIYLHASVFIAALDFELDFAPCAPHRNREPMRQRHDRRRRHNTTQHNTTRYEHGPLTTVMYRRSDPRWNRTLQHLSENLEHANESAQENLYGFTQRYVNPCLASMTHCVQTCTAPCLPRHNDRRRRHRGRSRGRAESSFDFYDDWDDEESDGLLGWGSDSLDRFLASAGSYGSYPNYPNYGATTTTTTQPTRQPAMGYCARSRDPRYSTPRRKSTALQREAGQDPTIIPSSSYFGFLGRLPWRIRAKGLRYKPSAADLTDHPGAMRSARGEDQPLLEAIDDEDEDEGADEAKRHRRQRSDTRTSGHTTDSLSSRGDIFPSEDELEDAVPLDDEFTIALERRTTGQWNEASSSTSKRPSVSQVSTPQAIEQAHTLPTIEQQQEDVQLGEDADIRGKHQSAQQPAHGRGLTPEQTPREQTPSSKPRTAETSSPHPQFQMTTVDSTVYPLLPSPTGNMATPADVDRVPSIVDAQTMPESSSFYVDESDYSSMVPTPVRPSSINEPDQSNMPASANDQDFVPARLPFFGAG</sequence>
<feature type="compositionally biased region" description="Acidic residues" evidence="1">
    <location>
        <begin position="297"/>
        <end position="307"/>
    </location>
</feature>
<dbReference type="EMBL" id="FP929064">
    <property type="protein sequence ID" value="CBX90271.1"/>
    <property type="molecule type" value="Genomic_DNA"/>
</dbReference>
<feature type="region of interest" description="Disordered" evidence="1">
    <location>
        <begin position="44"/>
        <end position="69"/>
    </location>
</feature>
<dbReference type="eggNOG" id="ENOG502RJ2Z">
    <property type="taxonomic scope" value="Eukaryota"/>
</dbReference>
<feature type="region of interest" description="Disordered" evidence="1">
    <location>
        <begin position="497"/>
        <end position="535"/>
    </location>
</feature>
<evidence type="ECO:0000313" key="2">
    <source>
        <dbReference type="EMBL" id="CBX90271.1"/>
    </source>
</evidence>
<feature type="compositionally biased region" description="Polar residues" evidence="1">
    <location>
        <begin position="505"/>
        <end position="532"/>
    </location>
</feature>
<organism evidence="2 3">
    <name type="scientific">Leptosphaeria maculans (strain JN3 / isolate v23.1.3 / race Av1-4-5-6-7-8)</name>
    <name type="common">Blackleg fungus</name>
    <name type="synonym">Phoma lingam</name>
    <dbReference type="NCBI Taxonomy" id="985895"/>
    <lineage>
        <taxon>Eukaryota</taxon>
        <taxon>Fungi</taxon>
        <taxon>Dikarya</taxon>
        <taxon>Ascomycota</taxon>
        <taxon>Pezizomycotina</taxon>
        <taxon>Dothideomycetes</taxon>
        <taxon>Pleosporomycetidae</taxon>
        <taxon>Pleosporales</taxon>
        <taxon>Pleosporineae</taxon>
        <taxon>Leptosphaeriaceae</taxon>
        <taxon>Plenodomus</taxon>
        <taxon>Plenodomus lingam/Leptosphaeria maculans species complex</taxon>
    </lineage>
</organism>
<feature type="compositionally biased region" description="Acidic residues" evidence="1">
    <location>
        <begin position="338"/>
        <end position="353"/>
    </location>
</feature>
<name>E4ZG51_LEPMJ</name>
<dbReference type="HOGENOM" id="CLU_028829_1_1_1"/>
<accession>E4ZG51</accession>
<feature type="compositionally biased region" description="Basic residues" evidence="1">
    <location>
        <begin position="53"/>
        <end position="62"/>
    </location>
</feature>
<feature type="compositionally biased region" description="Polar residues" evidence="1">
    <location>
        <begin position="429"/>
        <end position="456"/>
    </location>
</feature>
<reference evidence="3" key="1">
    <citation type="journal article" date="2011" name="Nat. Commun.">
        <title>Effector diversification within compartments of the Leptosphaeria maculans genome affected by Repeat-Induced Point mutations.</title>
        <authorList>
            <person name="Rouxel T."/>
            <person name="Grandaubert J."/>
            <person name="Hane J.K."/>
            <person name="Hoede C."/>
            <person name="van de Wouw A.P."/>
            <person name="Couloux A."/>
            <person name="Dominguez V."/>
            <person name="Anthouard V."/>
            <person name="Bally P."/>
            <person name="Bourras S."/>
            <person name="Cozijnsen A.J."/>
            <person name="Ciuffetti L.M."/>
            <person name="Degrave A."/>
            <person name="Dilmaghani A."/>
            <person name="Duret L."/>
            <person name="Fudal I."/>
            <person name="Goodwin S.B."/>
            <person name="Gout L."/>
            <person name="Glaser N."/>
            <person name="Linglin J."/>
            <person name="Kema G.H.J."/>
            <person name="Lapalu N."/>
            <person name="Lawrence C.B."/>
            <person name="May K."/>
            <person name="Meyer M."/>
            <person name="Ollivier B."/>
            <person name="Poulain J."/>
            <person name="Schoch C.L."/>
            <person name="Simon A."/>
            <person name="Spatafora J.W."/>
            <person name="Stachowiak A."/>
            <person name="Turgeon B.G."/>
            <person name="Tyler B.M."/>
            <person name="Vincent D."/>
            <person name="Weissenbach J."/>
            <person name="Amselem J."/>
            <person name="Quesneville H."/>
            <person name="Oliver R.P."/>
            <person name="Wincker P."/>
            <person name="Balesdent M.-H."/>
            <person name="Howlett B.J."/>
        </authorList>
    </citation>
    <scope>NUCLEOTIDE SEQUENCE [LARGE SCALE GENOMIC DNA]</scope>
    <source>
        <strain evidence="3">JN3 / isolate v23.1.3 / race Av1-4-5-6-7-8</strain>
    </source>
</reference>
<feature type="compositionally biased region" description="Polar residues" evidence="1">
    <location>
        <begin position="362"/>
        <end position="386"/>
    </location>
</feature>
<dbReference type="AlphaFoldDB" id="E4ZG51"/>
<feature type="region of interest" description="Disordered" evidence="1">
    <location>
        <begin position="202"/>
        <end position="249"/>
    </location>
</feature>
<gene>
    <name evidence="2" type="ORF">LEMA_P063970.1</name>
</gene>